<dbReference type="OrthoDB" id="10017101at2759"/>
<organism evidence="2 3">
    <name type="scientific">Antrodiella citrinella</name>
    <dbReference type="NCBI Taxonomy" id="2447956"/>
    <lineage>
        <taxon>Eukaryota</taxon>
        <taxon>Fungi</taxon>
        <taxon>Dikarya</taxon>
        <taxon>Basidiomycota</taxon>
        <taxon>Agaricomycotina</taxon>
        <taxon>Agaricomycetes</taxon>
        <taxon>Polyporales</taxon>
        <taxon>Steccherinaceae</taxon>
        <taxon>Antrodiella</taxon>
    </lineage>
</organism>
<reference evidence="2 3" key="1">
    <citation type="submission" date="2019-02" db="EMBL/GenBank/DDBJ databases">
        <title>Genome sequencing of the rare red list fungi Antrodiella citrinella (Flaviporus citrinellus).</title>
        <authorList>
            <person name="Buettner E."/>
            <person name="Kellner H."/>
        </authorList>
    </citation>
    <scope>NUCLEOTIDE SEQUENCE [LARGE SCALE GENOMIC DNA]</scope>
    <source>
        <strain evidence="2 3">DSM 108506</strain>
    </source>
</reference>
<gene>
    <name evidence="2" type="ORF">EUX98_g6158</name>
</gene>
<evidence type="ECO:0000313" key="2">
    <source>
        <dbReference type="EMBL" id="THH28031.1"/>
    </source>
</evidence>
<sequence>MAASSSTGSTDTWSAQDYNTHASFVYSQTYASPVLTLLSPRPGEKIYDFGCGSGELSVQLARVVGDDGIVVGVDASESMISQTRKNGLTHAFVSDIQALQFPEEFPSDLRGGFDAVFSNAALHWCNRDPKGVVEGVKTVLKPGGRFIAEMGGFMNCVGVRIAMHAALNRRGYNAQERDPWFFPSVVAYQSILETAGFKVDEIALHPRPTPLPKGLYEWLALFVRESALAGIADAEAEEIIQEIVQLLRFAATLQ</sequence>
<feature type="domain" description="Methyltransferase" evidence="1">
    <location>
        <begin position="42"/>
        <end position="149"/>
    </location>
</feature>
<keyword evidence="3" id="KW-1185">Reference proteome</keyword>
<evidence type="ECO:0000259" key="1">
    <source>
        <dbReference type="Pfam" id="PF13847"/>
    </source>
</evidence>
<dbReference type="EMBL" id="SGPM01000207">
    <property type="protein sequence ID" value="THH28031.1"/>
    <property type="molecule type" value="Genomic_DNA"/>
</dbReference>
<dbReference type="PANTHER" id="PTHR43861:SF1">
    <property type="entry name" value="TRANS-ACONITATE 2-METHYLTRANSFERASE"/>
    <property type="match status" value="1"/>
</dbReference>
<name>A0A4S4MSC2_9APHY</name>
<dbReference type="CDD" id="cd02440">
    <property type="entry name" value="AdoMet_MTases"/>
    <property type="match status" value="1"/>
</dbReference>
<dbReference type="PANTHER" id="PTHR43861">
    <property type="entry name" value="TRANS-ACONITATE 2-METHYLTRANSFERASE-RELATED"/>
    <property type="match status" value="1"/>
</dbReference>
<dbReference type="AlphaFoldDB" id="A0A4S4MSC2"/>
<dbReference type="InterPro" id="IPR025714">
    <property type="entry name" value="Methyltranfer_dom"/>
</dbReference>
<dbReference type="InterPro" id="IPR029063">
    <property type="entry name" value="SAM-dependent_MTases_sf"/>
</dbReference>
<comment type="caution">
    <text evidence="2">The sequence shown here is derived from an EMBL/GenBank/DDBJ whole genome shotgun (WGS) entry which is preliminary data.</text>
</comment>
<proteinExistence type="predicted"/>
<dbReference type="Pfam" id="PF13847">
    <property type="entry name" value="Methyltransf_31"/>
    <property type="match status" value="1"/>
</dbReference>
<dbReference type="Proteomes" id="UP000308730">
    <property type="component" value="Unassembled WGS sequence"/>
</dbReference>
<protein>
    <recommendedName>
        <fullName evidence="1">Methyltransferase domain-containing protein</fullName>
    </recommendedName>
</protein>
<dbReference type="SUPFAM" id="SSF53335">
    <property type="entry name" value="S-adenosyl-L-methionine-dependent methyltransferases"/>
    <property type="match status" value="1"/>
</dbReference>
<dbReference type="Gene3D" id="3.40.50.150">
    <property type="entry name" value="Vaccinia Virus protein VP39"/>
    <property type="match status" value="1"/>
</dbReference>
<evidence type="ECO:0000313" key="3">
    <source>
        <dbReference type="Proteomes" id="UP000308730"/>
    </source>
</evidence>
<accession>A0A4S4MSC2</accession>